<proteinExistence type="inferred from homology"/>
<dbReference type="InterPro" id="IPR050282">
    <property type="entry name" value="Cycloisomerase_2"/>
</dbReference>
<dbReference type="PANTHER" id="PTHR30344">
    <property type="entry name" value="6-PHOSPHOGLUCONOLACTONASE-RELATED"/>
    <property type="match status" value="1"/>
</dbReference>
<gene>
    <name evidence="2" type="ORF">IAC96_09260</name>
</gene>
<comment type="similarity">
    <text evidence="1">Belongs to the cycloisomerase 2 family.</text>
</comment>
<dbReference type="EMBL" id="DVHN01000121">
    <property type="protein sequence ID" value="HIR89124.1"/>
    <property type="molecule type" value="Genomic_DNA"/>
</dbReference>
<accession>A0A9D1EF29</accession>
<dbReference type="AlphaFoldDB" id="A0A9D1EF29"/>
<organism evidence="2 3">
    <name type="scientific">Candidatus Fimimorpha faecalis</name>
    <dbReference type="NCBI Taxonomy" id="2840824"/>
    <lineage>
        <taxon>Bacteria</taxon>
        <taxon>Bacillati</taxon>
        <taxon>Bacillota</taxon>
        <taxon>Clostridia</taxon>
        <taxon>Eubacteriales</taxon>
        <taxon>Candidatus Fimimorpha</taxon>
    </lineage>
</organism>
<sequence>MGTKYAAYVGCYTFHGSSKGICIFDVDVKKGRLKKRKEVAVNNSSYLTISHNKKFLYTVVDEGVAAFRILPDGDLDHINTATIKGMRGCFLTVDSKNKFLLTAGYHDGKMTVLKLRNDGSVGKVTDEFYDNGIGSVAERTFRPHVSCVAFTPDEKYVCMVDSGIDQVRIFRFDHQRGFVRLVDILHCELNSAPRHLRFSKDGRHMYLISELKNYITVYNYIPGDSHPEFEFKQLVSSVPKKHTEISAACALRFSPDDNYVFSSNAGENTVGFFERNMENGLLYNKCILPISGEYPKDIAVFPDGKHIVCMNQDSNSLTFFTLNYEENVIVMNGLPLKLDNPNCCEFVELEE</sequence>
<dbReference type="Pfam" id="PF10282">
    <property type="entry name" value="Lactonase"/>
    <property type="match status" value="1"/>
</dbReference>
<evidence type="ECO:0000313" key="3">
    <source>
        <dbReference type="Proteomes" id="UP000824201"/>
    </source>
</evidence>
<reference evidence="2" key="2">
    <citation type="journal article" date="2021" name="PeerJ">
        <title>Extensive microbial diversity within the chicken gut microbiome revealed by metagenomics and culture.</title>
        <authorList>
            <person name="Gilroy R."/>
            <person name="Ravi A."/>
            <person name="Getino M."/>
            <person name="Pursley I."/>
            <person name="Horton D.L."/>
            <person name="Alikhan N.F."/>
            <person name="Baker D."/>
            <person name="Gharbi K."/>
            <person name="Hall N."/>
            <person name="Watson M."/>
            <person name="Adriaenssens E.M."/>
            <person name="Foster-Nyarko E."/>
            <person name="Jarju S."/>
            <person name="Secka A."/>
            <person name="Antonio M."/>
            <person name="Oren A."/>
            <person name="Chaudhuri R.R."/>
            <person name="La Ragione R."/>
            <person name="Hildebrand F."/>
            <person name="Pallen M.J."/>
        </authorList>
    </citation>
    <scope>NUCLEOTIDE SEQUENCE</scope>
    <source>
        <strain evidence="2">ChiW13-3771</strain>
    </source>
</reference>
<dbReference type="PANTHER" id="PTHR30344:SF1">
    <property type="entry name" value="6-PHOSPHOGLUCONOLACTONASE"/>
    <property type="match status" value="1"/>
</dbReference>
<dbReference type="InterPro" id="IPR019405">
    <property type="entry name" value="Lactonase_7-beta_prop"/>
</dbReference>
<comment type="caution">
    <text evidence="2">The sequence shown here is derived from an EMBL/GenBank/DDBJ whole genome shotgun (WGS) entry which is preliminary data.</text>
</comment>
<dbReference type="GO" id="GO:0017057">
    <property type="term" value="F:6-phosphogluconolactonase activity"/>
    <property type="evidence" value="ECO:0007669"/>
    <property type="project" value="TreeGrafter"/>
</dbReference>
<dbReference type="Gene3D" id="2.130.10.10">
    <property type="entry name" value="YVTN repeat-like/Quinoprotein amine dehydrogenase"/>
    <property type="match status" value="1"/>
</dbReference>
<dbReference type="InterPro" id="IPR011048">
    <property type="entry name" value="Haem_d1_sf"/>
</dbReference>
<dbReference type="GO" id="GO:0005829">
    <property type="term" value="C:cytosol"/>
    <property type="evidence" value="ECO:0007669"/>
    <property type="project" value="TreeGrafter"/>
</dbReference>
<evidence type="ECO:0000313" key="2">
    <source>
        <dbReference type="EMBL" id="HIR89124.1"/>
    </source>
</evidence>
<reference evidence="2" key="1">
    <citation type="submission" date="2020-10" db="EMBL/GenBank/DDBJ databases">
        <authorList>
            <person name="Gilroy R."/>
        </authorList>
    </citation>
    <scope>NUCLEOTIDE SEQUENCE</scope>
    <source>
        <strain evidence="2">ChiW13-3771</strain>
    </source>
</reference>
<dbReference type="InterPro" id="IPR015943">
    <property type="entry name" value="WD40/YVTN_repeat-like_dom_sf"/>
</dbReference>
<dbReference type="Proteomes" id="UP000824201">
    <property type="component" value="Unassembled WGS sequence"/>
</dbReference>
<evidence type="ECO:0000256" key="1">
    <source>
        <dbReference type="ARBA" id="ARBA00005564"/>
    </source>
</evidence>
<dbReference type="SUPFAM" id="SSF51004">
    <property type="entry name" value="C-terminal (heme d1) domain of cytochrome cd1-nitrite reductase"/>
    <property type="match status" value="1"/>
</dbReference>
<name>A0A9D1EF29_9FIRM</name>
<protein>
    <submittedName>
        <fullName evidence="2">Lactonase family protein</fullName>
    </submittedName>
</protein>